<reference evidence="2" key="1">
    <citation type="submission" date="2023-04" db="EMBL/GenBank/DDBJ databases">
        <authorList>
            <consortium name="ELIXIR-Norway"/>
        </authorList>
    </citation>
    <scope>NUCLEOTIDE SEQUENCE [LARGE SCALE GENOMIC DNA]</scope>
</reference>
<evidence type="ECO:0000313" key="2">
    <source>
        <dbReference type="EMBL" id="CAI9179865.1"/>
    </source>
</evidence>
<gene>
    <name evidence="2" type="ORF">MRATA1EN1_LOCUS28827</name>
</gene>
<name>A0ABN9A0U8_RANTA</name>
<keyword evidence="3" id="KW-1185">Reference proteome</keyword>
<feature type="compositionally biased region" description="Gly residues" evidence="1">
    <location>
        <begin position="27"/>
        <end position="37"/>
    </location>
</feature>
<feature type="region of interest" description="Disordered" evidence="1">
    <location>
        <begin position="202"/>
        <end position="221"/>
    </location>
</feature>
<evidence type="ECO:0000256" key="1">
    <source>
        <dbReference type="SAM" id="MobiDB-lite"/>
    </source>
</evidence>
<accession>A0ABN9A0U8</accession>
<dbReference type="EMBL" id="OX459945">
    <property type="protein sequence ID" value="CAI9179865.1"/>
    <property type="molecule type" value="Genomic_DNA"/>
</dbReference>
<dbReference type="Proteomes" id="UP001176941">
    <property type="component" value="Chromosome 9"/>
</dbReference>
<protein>
    <submittedName>
        <fullName evidence="2">Uncharacterized protein</fullName>
    </submittedName>
</protein>
<evidence type="ECO:0000313" key="3">
    <source>
        <dbReference type="Proteomes" id="UP001176941"/>
    </source>
</evidence>
<organism evidence="2 3">
    <name type="scientific">Rangifer tarandus platyrhynchus</name>
    <name type="common">Svalbard reindeer</name>
    <dbReference type="NCBI Taxonomy" id="3082113"/>
    <lineage>
        <taxon>Eukaryota</taxon>
        <taxon>Metazoa</taxon>
        <taxon>Chordata</taxon>
        <taxon>Craniata</taxon>
        <taxon>Vertebrata</taxon>
        <taxon>Euteleostomi</taxon>
        <taxon>Mammalia</taxon>
        <taxon>Eutheria</taxon>
        <taxon>Laurasiatheria</taxon>
        <taxon>Artiodactyla</taxon>
        <taxon>Ruminantia</taxon>
        <taxon>Pecora</taxon>
        <taxon>Cervidae</taxon>
        <taxon>Odocoileinae</taxon>
        <taxon>Rangifer</taxon>
    </lineage>
</organism>
<proteinExistence type="predicted"/>
<feature type="region of interest" description="Disordered" evidence="1">
    <location>
        <begin position="1"/>
        <end position="53"/>
    </location>
</feature>
<sequence length="221" mass="23349">MAGLVPHSILKDETAEAASRTGREPQRGGGGGDGAGTQLGAAFGKRGTQKAETHEHLWTNSRCEPGPAPCGASNWQMRGRRTPGSVIPWLARVRRLWPRLSWENRRAGIQHSFQSSPAANLPSLPVSAEVTVPTGSQPAAEDLQLLTAWPGPCHSPPAVEASARTSECRASSAARGTHPGGEAHRFHISLCRASKPRGGRISALTPLGRGTPARDGSPFVW</sequence>